<dbReference type="Gene3D" id="3.40.50.300">
    <property type="entry name" value="P-loop containing nucleotide triphosphate hydrolases"/>
    <property type="match status" value="1"/>
</dbReference>
<dbReference type="GO" id="GO:0016887">
    <property type="term" value="F:ATP hydrolysis activity"/>
    <property type="evidence" value="ECO:0007669"/>
    <property type="project" value="InterPro"/>
</dbReference>
<dbReference type="GO" id="GO:0005524">
    <property type="term" value="F:ATP binding"/>
    <property type="evidence" value="ECO:0007669"/>
    <property type="project" value="UniProtKB-KW"/>
</dbReference>
<proteinExistence type="predicted"/>
<keyword evidence="3" id="KW-0812">Transmembrane</keyword>
<organism evidence="5 6">
    <name type="scientific">Paramarasmius palmivorus</name>
    <dbReference type="NCBI Taxonomy" id="297713"/>
    <lineage>
        <taxon>Eukaryota</taxon>
        <taxon>Fungi</taxon>
        <taxon>Dikarya</taxon>
        <taxon>Basidiomycota</taxon>
        <taxon>Agaricomycotina</taxon>
        <taxon>Agaricomycetes</taxon>
        <taxon>Agaricomycetidae</taxon>
        <taxon>Agaricales</taxon>
        <taxon>Marasmiineae</taxon>
        <taxon>Marasmiaceae</taxon>
        <taxon>Paramarasmius</taxon>
    </lineage>
</organism>
<evidence type="ECO:0000256" key="2">
    <source>
        <dbReference type="ARBA" id="ARBA00022840"/>
    </source>
</evidence>
<keyword evidence="3" id="KW-1133">Transmembrane helix</keyword>
<feature type="domain" description="ABC transporter" evidence="4">
    <location>
        <begin position="367"/>
        <end position="636"/>
    </location>
</feature>
<accession>A0AAW0CN85</accession>
<keyword evidence="3" id="KW-0472">Membrane</keyword>
<dbReference type="InterPro" id="IPR003593">
    <property type="entry name" value="AAA+_ATPase"/>
</dbReference>
<dbReference type="PANTHER" id="PTHR43394">
    <property type="entry name" value="ATP-DEPENDENT PERMEASE MDL1, MITOCHONDRIAL"/>
    <property type="match status" value="1"/>
</dbReference>
<evidence type="ECO:0000256" key="1">
    <source>
        <dbReference type="ARBA" id="ARBA00022741"/>
    </source>
</evidence>
<dbReference type="EMBL" id="JAYKXP010000037">
    <property type="protein sequence ID" value="KAK7040285.1"/>
    <property type="molecule type" value="Genomic_DNA"/>
</dbReference>
<evidence type="ECO:0000256" key="3">
    <source>
        <dbReference type="SAM" id="Phobius"/>
    </source>
</evidence>
<keyword evidence="1" id="KW-0547">Nucleotide-binding</keyword>
<dbReference type="PROSITE" id="PS50893">
    <property type="entry name" value="ABC_TRANSPORTER_2"/>
    <property type="match status" value="1"/>
</dbReference>
<dbReference type="PANTHER" id="PTHR43394:SF1">
    <property type="entry name" value="ATP-BINDING CASSETTE SUB-FAMILY B MEMBER 10, MITOCHONDRIAL"/>
    <property type="match status" value="1"/>
</dbReference>
<keyword evidence="2" id="KW-0067">ATP-binding</keyword>
<sequence length="650" mass="72804">MDRSTTDKQSFKYPRDDLDYDATALEAIHAGVYRILLEKKPFKSLEISSQRLYFIRDKWVRAARVLRRVVVEIFWLAPVHLTITVIMQLWMRSITQVVLVGLENRILHTMEVGLRTQTLDSNAVIGAIFARMACWIMHTFSYAEPWRALENLITILSDLFSIVGQIGLVLSSVRAGEHGLVFALICLLRPLGSTLSRSSIMNQPRIIETTHPDFNRMQALRALTDKKYRQDLISGNIVGYLVDEYRKAREGLGDASTYPAEFQHMRGNSSIGKSIVHSILGDLPVIYYAALALINPSQISLASIATVQRVSSMLQSCVGAIMWSLERLEHSTTDCQRIYDLCEMKNVIIDGHLSYPHEKKSEKGMSFELRNVSFSYPGSKDNAKALENVSLQIAAGEMIVVVGANGSGKSTFVNLLTRLYDATEGEILVDGQKIKDYKLADFRQATGTLTQEHQLYPLSIAENVGMGHVESMSDPEKIREAARKGGAEMLVKKLPLGLESVLESKRMQYGAMVNTSDKGPLAEHLRKLKKTSDVSGGERQRLVAARTFMRLNSEKLKFLAIDEPTSALDPEGELELFNNLRAARYGKTMVFITHRFGPLTKYADRIICMKEGKVVESGTHSRLMDLNGEYSKMFNIQAQAFENSSSASVE</sequence>
<gene>
    <name evidence="5" type="ORF">VNI00_009752</name>
</gene>
<name>A0AAW0CN85_9AGAR</name>
<dbReference type="SUPFAM" id="SSF52540">
    <property type="entry name" value="P-loop containing nucleoside triphosphate hydrolases"/>
    <property type="match status" value="1"/>
</dbReference>
<dbReference type="Pfam" id="PF00005">
    <property type="entry name" value="ABC_tran"/>
    <property type="match status" value="1"/>
</dbReference>
<reference evidence="5 6" key="1">
    <citation type="submission" date="2024-01" db="EMBL/GenBank/DDBJ databases">
        <title>A draft genome for a cacao thread blight-causing isolate of Paramarasmius palmivorus.</title>
        <authorList>
            <person name="Baruah I.K."/>
            <person name="Bukari Y."/>
            <person name="Amoako-Attah I."/>
            <person name="Meinhardt L.W."/>
            <person name="Bailey B.A."/>
            <person name="Cohen S.P."/>
        </authorList>
    </citation>
    <scope>NUCLEOTIDE SEQUENCE [LARGE SCALE GENOMIC DNA]</scope>
    <source>
        <strain evidence="5 6">GH-12</strain>
    </source>
</reference>
<evidence type="ECO:0000313" key="6">
    <source>
        <dbReference type="Proteomes" id="UP001383192"/>
    </source>
</evidence>
<keyword evidence="6" id="KW-1185">Reference proteome</keyword>
<dbReference type="Proteomes" id="UP001383192">
    <property type="component" value="Unassembled WGS sequence"/>
</dbReference>
<dbReference type="InterPro" id="IPR039421">
    <property type="entry name" value="Type_1_exporter"/>
</dbReference>
<protein>
    <recommendedName>
        <fullName evidence="4">ABC transporter domain-containing protein</fullName>
    </recommendedName>
</protein>
<dbReference type="InterPro" id="IPR003439">
    <property type="entry name" value="ABC_transporter-like_ATP-bd"/>
</dbReference>
<comment type="caution">
    <text evidence="5">The sequence shown here is derived from an EMBL/GenBank/DDBJ whole genome shotgun (WGS) entry which is preliminary data.</text>
</comment>
<dbReference type="SMART" id="SM00382">
    <property type="entry name" value="AAA"/>
    <property type="match status" value="1"/>
</dbReference>
<evidence type="ECO:0000259" key="4">
    <source>
        <dbReference type="PROSITE" id="PS50893"/>
    </source>
</evidence>
<feature type="transmembrane region" description="Helical" evidence="3">
    <location>
        <begin position="69"/>
        <end position="91"/>
    </location>
</feature>
<dbReference type="AlphaFoldDB" id="A0AAW0CN85"/>
<evidence type="ECO:0000313" key="5">
    <source>
        <dbReference type="EMBL" id="KAK7040285.1"/>
    </source>
</evidence>
<dbReference type="InterPro" id="IPR027417">
    <property type="entry name" value="P-loop_NTPase"/>
</dbReference>
<dbReference type="GO" id="GO:0015421">
    <property type="term" value="F:ABC-type oligopeptide transporter activity"/>
    <property type="evidence" value="ECO:0007669"/>
    <property type="project" value="TreeGrafter"/>
</dbReference>